<comment type="caution">
    <text evidence="2">The sequence shown here is derived from an EMBL/GenBank/DDBJ whole genome shotgun (WGS) entry which is preliminary data.</text>
</comment>
<proteinExistence type="predicted"/>
<organism evidence="2">
    <name type="scientific">marine sediment metagenome</name>
    <dbReference type="NCBI Taxonomy" id="412755"/>
    <lineage>
        <taxon>unclassified sequences</taxon>
        <taxon>metagenomes</taxon>
        <taxon>ecological metagenomes</taxon>
    </lineage>
</organism>
<name>X0YZL1_9ZZZZ</name>
<reference evidence="2" key="1">
    <citation type="journal article" date="2014" name="Front. Microbiol.">
        <title>High frequency of phylogenetically diverse reductive dehalogenase-homologous genes in deep subseafloor sedimentary metagenomes.</title>
        <authorList>
            <person name="Kawai M."/>
            <person name="Futagami T."/>
            <person name="Toyoda A."/>
            <person name="Takaki Y."/>
            <person name="Nishi S."/>
            <person name="Hori S."/>
            <person name="Arai W."/>
            <person name="Tsubouchi T."/>
            <person name="Morono Y."/>
            <person name="Uchiyama I."/>
            <person name="Ito T."/>
            <person name="Fujiyama A."/>
            <person name="Inagaki F."/>
            <person name="Takami H."/>
        </authorList>
    </citation>
    <scope>NUCLEOTIDE SEQUENCE</scope>
    <source>
        <strain evidence="2">Expedition CK06-06</strain>
    </source>
</reference>
<dbReference type="InterPro" id="IPR027417">
    <property type="entry name" value="P-loop_NTPase"/>
</dbReference>
<dbReference type="PANTHER" id="PTHR39184">
    <property type="match status" value="1"/>
</dbReference>
<evidence type="ECO:0000313" key="2">
    <source>
        <dbReference type="EMBL" id="GAG62229.1"/>
    </source>
</evidence>
<feature type="domain" description="Phage terminase large subunit C-terminal" evidence="1">
    <location>
        <begin position="237"/>
        <end position="371"/>
    </location>
</feature>
<dbReference type="Gene3D" id="3.30.420.280">
    <property type="match status" value="1"/>
</dbReference>
<sequence>MPVNLTNIFSENLRAYKEGYNLIINQGSTGSSKTWSIEQLLYFIADNYNKELVISICSYALPHLKMGAIREFNNILLQFGIDPYAVSNQTEFIYKIGKSIVEFFGIEGNLAKVHGPRRDILFINECNKKITYEIYDQMHGRTRICTFLDYNPTSEFWVHTKVMPNFKHKYIHSTWRDNPYLSDIERNKILTKYNKKGFENWVKVYGEGEVGILEGQIFTNWKFGPFDTTLPYGYGLDFGFHPNPDAMVKVAIDEKKKKIYLNECFYKPGQSTEELETSISYSIEKGNDSIVADCAEPRLISELSKKYNIAPVKKDGTVAGWIKILQGYELIITEGSYNLQKELTNHLWSDKKAGIPIDGFNHLISGFRYYFMRQKQKIDTNVWA</sequence>
<accession>X0YZL1</accession>
<evidence type="ECO:0000259" key="1">
    <source>
        <dbReference type="Pfam" id="PF17288"/>
    </source>
</evidence>
<dbReference type="InterPro" id="IPR035413">
    <property type="entry name" value="Terminase_L_C"/>
</dbReference>
<gene>
    <name evidence="2" type="ORF">S01H4_14512</name>
</gene>
<protein>
    <recommendedName>
        <fullName evidence="1">Phage terminase large subunit C-terminal domain-containing protein</fullName>
    </recommendedName>
</protein>
<dbReference type="PANTHER" id="PTHR39184:SF1">
    <property type="entry name" value="PBSX PHAGE TERMINASE LARGE SUBUNIT"/>
    <property type="match status" value="1"/>
</dbReference>
<dbReference type="AlphaFoldDB" id="X0YZL1"/>
<dbReference type="InterPro" id="IPR052380">
    <property type="entry name" value="Viral_DNA_packaging_terminase"/>
</dbReference>
<dbReference type="EMBL" id="BART01006367">
    <property type="protein sequence ID" value="GAG62229.1"/>
    <property type="molecule type" value="Genomic_DNA"/>
</dbReference>
<dbReference type="Pfam" id="PF17288">
    <property type="entry name" value="Terminase_3C"/>
    <property type="match status" value="1"/>
</dbReference>
<dbReference type="Gene3D" id="3.40.50.300">
    <property type="entry name" value="P-loop containing nucleotide triphosphate hydrolases"/>
    <property type="match status" value="1"/>
</dbReference>